<dbReference type="AlphaFoldDB" id="A0A099W7Y1"/>
<protein>
    <submittedName>
        <fullName evidence="4">Glycosyl transferase</fullName>
    </submittedName>
</protein>
<dbReference type="InterPro" id="IPR003362">
    <property type="entry name" value="Bact_transf"/>
</dbReference>
<evidence type="ECO:0000259" key="3">
    <source>
        <dbReference type="Pfam" id="PF02397"/>
    </source>
</evidence>
<dbReference type="eggNOG" id="COG2148">
    <property type="taxonomic scope" value="Bacteria"/>
</dbReference>
<feature type="domain" description="Bacterial sugar transferase" evidence="3">
    <location>
        <begin position="21"/>
        <end position="215"/>
    </location>
</feature>
<evidence type="ECO:0000256" key="1">
    <source>
        <dbReference type="ARBA" id="ARBA00006464"/>
    </source>
</evidence>
<evidence type="ECO:0000313" key="5">
    <source>
        <dbReference type="Proteomes" id="UP000029844"/>
    </source>
</evidence>
<dbReference type="EMBL" id="JNFA01000024">
    <property type="protein sequence ID" value="KGL40225.1"/>
    <property type="molecule type" value="Genomic_DNA"/>
</dbReference>
<evidence type="ECO:0000313" key="4">
    <source>
        <dbReference type="EMBL" id="KGL40225.1"/>
    </source>
</evidence>
<gene>
    <name evidence="4" type="ORF">EP57_09970</name>
</gene>
<accession>A0A099W7Y1</accession>
<comment type="similarity">
    <text evidence="1">Belongs to the bacterial sugar transferase family.</text>
</comment>
<keyword evidence="4" id="KW-0808">Transferase</keyword>
<dbReference type="Proteomes" id="UP000029844">
    <property type="component" value="Unassembled WGS sequence"/>
</dbReference>
<keyword evidence="2" id="KW-0812">Transmembrane</keyword>
<keyword evidence="2" id="KW-1133">Transmembrane helix</keyword>
<dbReference type="GO" id="GO:0016780">
    <property type="term" value="F:phosphotransferase activity, for other substituted phosphate groups"/>
    <property type="evidence" value="ECO:0007669"/>
    <property type="project" value="TreeGrafter"/>
</dbReference>
<comment type="caution">
    <text evidence="4">The sequence shown here is derived from an EMBL/GenBank/DDBJ whole genome shotgun (WGS) entry which is preliminary data.</text>
</comment>
<organism evidence="4 5">
    <name type="scientific">Listeria booriae</name>
    <dbReference type="NCBI Taxonomy" id="1552123"/>
    <lineage>
        <taxon>Bacteria</taxon>
        <taxon>Bacillati</taxon>
        <taxon>Bacillota</taxon>
        <taxon>Bacilli</taxon>
        <taxon>Bacillales</taxon>
        <taxon>Listeriaceae</taxon>
        <taxon>Listeria</taxon>
    </lineage>
</organism>
<dbReference type="Pfam" id="PF02397">
    <property type="entry name" value="Bac_transf"/>
    <property type="match status" value="1"/>
</dbReference>
<dbReference type="PANTHER" id="PTHR30576">
    <property type="entry name" value="COLANIC BIOSYNTHESIS UDP-GLUCOSE LIPID CARRIER TRANSFERASE"/>
    <property type="match status" value="1"/>
</dbReference>
<dbReference type="STRING" id="1552123.EP57_09970"/>
<sequence>MSVIMEQKAILVVSHEYRRAKRMCDFVLALIGILLLSPVFLIVALMIKLDSPKEKVIFVQTRTGLRNEPFSIFKFRSMRKSNQPGGARKHVYDWENGVPDDFVFKSVSGNDPEVSPIGAFVRKFSLDELPQLFNVLRGDMSLVGPRPEIPAITDLYSRAQQTRLLVKPGVTGWAQVNGRSNMNHGQKMALDSYYVQKLSLKLDIQIIGMTIKQVLTGKDAV</sequence>
<reference evidence="4 5" key="1">
    <citation type="submission" date="2014-05" db="EMBL/GenBank/DDBJ databases">
        <title>Novel Listeriaceae from food processing environments.</title>
        <authorList>
            <person name="den Bakker H.C."/>
        </authorList>
    </citation>
    <scope>NUCLEOTIDE SEQUENCE [LARGE SCALE GENOMIC DNA]</scope>
    <source>
        <strain evidence="4 5">FSL A5-0281</strain>
    </source>
</reference>
<feature type="transmembrane region" description="Helical" evidence="2">
    <location>
        <begin position="26"/>
        <end position="47"/>
    </location>
</feature>
<keyword evidence="2" id="KW-0472">Membrane</keyword>
<keyword evidence="5" id="KW-1185">Reference proteome</keyword>
<dbReference type="PANTHER" id="PTHR30576:SF0">
    <property type="entry name" value="UNDECAPRENYL-PHOSPHATE N-ACETYLGALACTOSAMINYL 1-PHOSPHATE TRANSFERASE-RELATED"/>
    <property type="match status" value="1"/>
</dbReference>
<evidence type="ECO:0000256" key="2">
    <source>
        <dbReference type="SAM" id="Phobius"/>
    </source>
</evidence>
<proteinExistence type="inferred from homology"/>
<name>A0A099W7Y1_9LIST</name>